<keyword evidence="2" id="KW-1185">Reference proteome</keyword>
<dbReference type="EMBL" id="JAVFWL010000006">
    <property type="protein sequence ID" value="KAK6765097.1"/>
    <property type="molecule type" value="Genomic_DNA"/>
</dbReference>
<name>A0ABR1ER20_NECAM</name>
<dbReference type="Proteomes" id="UP001303046">
    <property type="component" value="Unassembled WGS sequence"/>
</dbReference>
<reference evidence="1 2" key="1">
    <citation type="submission" date="2023-08" db="EMBL/GenBank/DDBJ databases">
        <title>A Necator americanus chromosomal reference genome.</title>
        <authorList>
            <person name="Ilik V."/>
            <person name="Petrzelkova K.J."/>
            <person name="Pardy F."/>
            <person name="Fuh T."/>
            <person name="Niatou-Singa F.S."/>
            <person name="Gouil Q."/>
            <person name="Baker L."/>
            <person name="Ritchie M.E."/>
            <person name="Jex A.R."/>
            <person name="Gazzola D."/>
            <person name="Li H."/>
            <person name="Toshio Fujiwara R."/>
            <person name="Zhan B."/>
            <person name="Aroian R.V."/>
            <person name="Pafco B."/>
            <person name="Schwarz E.M."/>
        </authorList>
    </citation>
    <scope>NUCLEOTIDE SEQUENCE [LARGE SCALE GENOMIC DNA]</scope>
    <source>
        <strain evidence="1 2">Aroian</strain>
        <tissue evidence="1">Whole animal</tissue>
    </source>
</reference>
<accession>A0ABR1ER20</accession>
<sequence>MEFGKVLEDSTFLQCMGIFSHITVRVLHNGLPPHSDLEVTLGVELRCTAEVRPPAGSPKLRRSSTHQTFRLLVIGSLAKSKPLLRFTTVLAKCRKVVP</sequence>
<gene>
    <name evidence="1" type="primary">Necator_chrX.g25312</name>
    <name evidence="1" type="ORF">RB195_025146</name>
</gene>
<protein>
    <submittedName>
        <fullName evidence="1">Uncharacterized protein</fullName>
    </submittedName>
</protein>
<organism evidence="1 2">
    <name type="scientific">Necator americanus</name>
    <name type="common">Human hookworm</name>
    <dbReference type="NCBI Taxonomy" id="51031"/>
    <lineage>
        <taxon>Eukaryota</taxon>
        <taxon>Metazoa</taxon>
        <taxon>Ecdysozoa</taxon>
        <taxon>Nematoda</taxon>
        <taxon>Chromadorea</taxon>
        <taxon>Rhabditida</taxon>
        <taxon>Rhabditina</taxon>
        <taxon>Rhabditomorpha</taxon>
        <taxon>Strongyloidea</taxon>
        <taxon>Ancylostomatidae</taxon>
        <taxon>Bunostominae</taxon>
        <taxon>Necator</taxon>
    </lineage>
</organism>
<proteinExistence type="predicted"/>
<comment type="caution">
    <text evidence="1">The sequence shown here is derived from an EMBL/GenBank/DDBJ whole genome shotgun (WGS) entry which is preliminary data.</text>
</comment>
<evidence type="ECO:0000313" key="2">
    <source>
        <dbReference type="Proteomes" id="UP001303046"/>
    </source>
</evidence>
<evidence type="ECO:0000313" key="1">
    <source>
        <dbReference type="EMBL" id="KAK6765097.1"/>
    </source>
</evidence>